<feature type="domain" description="Chitin-binding type-2" evidence="7">
    <location>
        <begin position="25"/>
        <end position="85"/>
    </location>
</feature>
<reference evidence="8" key="2">
    <citation type="submission" date="2020-05" db="UniProtKB">
        <authorList>
            <consortium name="EnsemblMetazoa"/>
        </authorList>
    </citation>
    <scope>IDENTIFICATION</scope>
    <source>
        <strain evidence="8">A-37</strain>
    </source>
</reference>
<dbReference type="PROSITE" id="PS50940">
    <property type="entry name" value="CHIT_BIND_II"/>
    <property type="match status" value="3"/>
</dbReference>
<dbReference type="PANTHER" id="PTHR23301">
    <property type="entry name" value="CHITIN BINDING PERITROPHIN-A"/>
    <property type="match status" value="1"/>
</dbReference>
<feature type="signal peptide" evidence="6">
    <location>
        <begin position="1"/>
        <end position="21"/>
    </location>
</feature>
<keyword evidence="2 6" id="KW-0732">Signal</keyword>
<evidence type="ECO:0000256" key="2">
    <source>
        <dbReference type="ARBA" id="ARBA00022729"/>
    </source>
</evidence>
<feature type="domain" description="Chitin-binding type-2" evidence="7">
    <location>
        <begin position="170"/>
        <end position="228"/>
    </location>
</feature>
<dbReference type="PANTHER" id="PTHR23301:SF0">
    <property type="entry name" value="CHITIN-BINDING TYPE-2 DOMAIN-CONTAINING PROTEIN-RELATED"/>
    <property type="match status" value="1"/>
</dbReference>
<dbReference type="InterPro" id="IPR036508">
    <property type="entry name" value="Chitin-bd_dom_sf"/>
</dbReference>
<evidence type="ECO:0000259" key="7">
    <source>
        <dbReference type="PROSITE" id="PS50940"/>
    </source>
</evidence>
<accession>A0A182MNU3</accession>
<dbReference type="SUPFAM" id="SSF57625">
    <property type="entry name" value="Invertebrate chitin-binding proteins"/>
    <property type="match status" value="3"/>
</dbReference>
<dbReference type="GO" id="GO:0005576">
    <property type="term" value="C:extracellular region"/>
    <property type="evidence" value="ECO:0007669"/>
    <property type="project" value="InterPro"/>
</dbReference>
<protein>
    <recommendedName>
        <fullName evidence="7">Chitin-binding type-2 domain-containing protein</fullName>
    </recommendedName>
</protein>
<sequence>MCTMLTNVFVLFSISVCAVYGANIDPRCSRYSLTMKAQVLSYQLDCRKFVICDMGGYGQVLSCPPGLYFSEEAHACSFDTAFCTHGELGNAIDTLPLVPSIPKPSLPAQPLPVPVPIPHIPVKPQPMPPVNQNTDPKPSLPNLLPIITAPPPTVVAPVEEQPAVEHHPYENACWEKPAGKLYPIAHDCGLYVVCMGDNNAIVQRCPKGLLYDHRHQRCEYSDASHCAIPRNDAHLVLDVNGVDMALLEEERLSALLEESDTVPVVSVKEDISTLFAEMVQREHKPVLLVPEQAQKQPEPVVEYTFRMIDNHPRCLARNNVHLTIELPHDTDCSKYLVCVGRVAIEKKCPSGQHWNARHNWCDFASLAGCSL</sequence>
<keyword evidence="4" id="KW-1015">Disulfide bond</keyword>
<dbReference type="InterPro" id="IPR002557">
    <property type="entry name" value="Chitin-bd_dom"/>
</dbReference>
<evidence type="ECO:0000256" key="5">
    <source>
        <dbReference type="ARBA" id="ARBA00023180"/>
    </source>
</evidence>
<evidence type="ECO:0000256" key="3">
    <source>
        <dbReference type="ARBA" id="ARBA00022737"/>
    </source>
</evidence>
<dbReference type="EMBL" id="AXCM01003817">
    <property type="status" value="NOT_ANNOTATED_CDS"/>
    <property type="molecule type" value="Genomic_DNA"/>
</dbReference>
<name>A0A182MNU3_9DIPT</name>
<keyword evidence="5" id="KW-0325">Glycoprotein</keyword>
<dbReference type="EnsemblMetazoa" id="ACUA022753-RA">
    <property type="protein sequence ID" value="ACUA022753-PA"/>
    <property type="gene ID" value="ACUA022753"/>
</dbReference>
<reference evidence="9" key="1">
    <citation type="submission" date="2013-09" db="EMBL/GenBank/DDBJ databases">
        <title>The Genome Sequence of Anopheles culicifacies species A.</title>
        <authorList>
            <consortium name="The Broad Institute Genomics Platform"/>
            <person name="Neafsey D.E."/>
            <person name="Besansky N."/>
            <person name="Howell P."/>
            <person name="Walton C."/>
            <person name="Young S.K."/>
            <person name="Zeng Q."/>
            <person name="Gargeya S."/>
            <person name="Fitzgerald M."/>
            <person name="Haas B."/>
            <person name="Abouelleil A."/>
            <person name="Allen A.W."/>
            <person name="Alvarado L."/>
            <person name="Arachchi H.M."/>
            <person name="Berlin A.M."/>
            <person name="Chapman S.B."/>
            <person name="Gainer-Dewar J."/>
            <person name="Goldberg J."/>
            <person name="Griggs A."/>
            <person name="Gujja S."/>
            <person name="Hansen M."/>
            <person name="Howarth C."/>
            <person name="Imamovic A."/>
            <person name="Ireland A."/>
            <person name="Larimer J."/>
            <person name="McCowan C."/>
            <person name="Murphy C."/>
            <person name="Pearson M."/>
            <person name="Poon T.W."/>
            <person name="Priest M."/>
            <person name="Roberts A."/>
            <person name="Saif S."/>
            <person name="Shea T."/>
            <person name="Sisk P."/>
            <person name="Sykes S."/>
            <person name="Wortman J."/>
            <person name="Nusbaum C."/>
            <person name="Birren B."/>
        </authorList>
    </citation>
    <scope>NUCLEOTIDE SEQUENCE [LARGE SCALE GENOMIC DNA]</scope>
    <source>
        <strain evidence="9">A-37</strain>
    </source>
</reference>
<dbReference type="STRING" id="139723.A0A182MNU3"/>
<organism evidence="8 9">
    <name type="scientific">Anopheles culicifacies</name>
    <dbReference type="NCBI Taxonomy" id="139723"/>
    <lineage>
        <taxon>Eukaryota</taxon>
        <taxon>Metazoa</taxon>
        <taxon>Ecdysozoa</taxon>
        <taxon>Arthropoda</taxon>
        <taxon>Hexapoda</taxon>
        <taxon>Insecta</taxon>
        <taxon>Pterygota</taxon>
        <taxon>Neoptera</taxon>
        <taxon>Endopterygota</taxon>
        <taxon>Diptera</taxon>
        <taxon>Nematocera</taxon>
        <taxon>Culicoidea</taxon>
        <taxon>Culicidae</taxon>
        <taxon>Anophelinae</taxon>
        <taxon>Anopheles</taxon>
        <taxon>culicifacies species complex</taxon>
    </lineage>
</organism>
<dbReference type="Gene3D" id="2.170.140.10">
    <property type="entry name" value="Chitin binding domain"/>
    <property type="match status" value="3"/>
</dbReference>
<dbReference type="Proteomes" id="UP000075883">
    <property type="component" value="Unassembled WGS sequence"/>
</dbReference>
<dbReference type="Pfam" id="PF01607">
    <property type="entry name" value="CBM_14"/>
    <property type="match status" value="3"/>
</dbReference>
<proteinExistence type="predicted"/>
<evidence type="ECO:0000256" key="6">
    <source>
        <dbReference type="SAM" id="SignalP"/>
    </source>
</evidence>
<evidence type="ECO:0000256" key="4">
    <source>
        <dbReference type="ARBA" id="ARBA00023157"/>
    </source>
</evidence>
<dbReference type="InterPro" id="IPR051940">
    <property type="entry name" value="Chitin_bind-dev_reg"/>
</dbReference>
<keyword evidence="9" id="KW-1185">Reference proteome</keyword>
<dbReference type="VEuPathDB" id="VectorBase:ACUA022753"/>
<evidence type="ECO:0000313" key="9">
    <source>
        <dbReference type="Proteomes" id="UP000075883"/>
    </source>
</evidence>
<evidence type="ECO:0000313" key="8">
    <source>
        <dbReference type="EnsemblMetazoa" id="ACUA022753-PA"/>
    </source>
</evidence>
<keyword evidence="3" id="KW-0677">Repeat</keyword>
<dbReference type="GO" id="GO:0008061">
    <property type="term" value="F:chitin binding"/>
    <property type="evidence" value="ECO:0007669"/>
    <property type="project" value="UniProtKB-KW"/>
</dbReference>
<dbReference type="AlphaFoldDB" id="A0A182MNU3"/>
<dbReference type="SMART" id="SM00494">
    <property type="entry name" value="ChtBD2"/>
    <property type="match status" value="3"/>
</dbReference>
<feature type="domain" description="Chitin-binding type-2" evidence="7">
    <location>
        <begin position="311"/>
        <end position="371"/>
    </location>
</feature>
<keyword evidence="1" id="KW-0147">Chitin-binding</keyword>
<evidence type="ECO:0000256" key="1">
    <source>
        <dbReference type="ARBA" id="ARBA00022669"/>
    </source>
</evidence>
<feature type="chain" id="PRO_5008128672" description="Chitin-binding type-2 domain-containing protein" evidence="6">
    <location>
        <begin position="22"/>
        <end position="371"/>
    </location>
</feature>